<dbReference type="GO" id="GO:0003677">
    <property type="term" value="F:DNA binding"/>
    <property type="evidence" value="ECO:0007669"/>
    <property type="project" value="UniProtKB-KW"/>
</dbReference>
<dbReference type="PRINTS" id="PR00598">
    <property type="entry name" value="HTHMARR"/>
</dbReference>
<evidence type="ECO:0000313" key="2">
    <source>
        <dbReference type="EMBL" id="SFO92480.1"/>
    </source>
</evidence>
<dbReference type="STRING" id="441119.SAMN04488047_101473"/>
<gene>
    <name evidence="2" type="ORF">SAMN04488047_101473</name>
</gene>
<dbReference type="PANTHER" id="PTHR33164">
    <property type="entry name" value="TRANSCRIPTIONAL REGULATOR, MARR FAMILY"/>
    <property type="match status" value="1"/>
</dbReference>
<dbReference type="InterPro" id="IPR000835">
    <property type="entry name" value="HTH_MarR-typ"/>
</dbReference>
<dbReference type="PROSITE" id="PS50995">
    <property type="entry name" value="HTH_MARR_2"/>
    <property type="match status" value="1"/>
</dbReference>
<dbReference type="RefSeq" id="WP_093417117.1">
    <property type="nucleotide sequence ID" value="NZ_FOXA01000001.1"/>
</dbReference>
<organism evidence="2 3">
    <name type="scientific">Tranquillimonas alkanivorans</name>
    <dbReference type="NCBI Taxonomy" id="441119"/>
    <lineage>
        <taxon>Bacteria</taxon>
        <taxon>Pseudomonadati</taxon>
        <taxon>Pseudomonadota</taxon>
        <taxon>Alphaproteobacteria</taxon>
        <taxon>Rhodobacterales</taxon>
        <taxon>Roseobacteraceae</taxon>
        <taxon>Tranquillimonas</taxon>
    </lineage>
</organism>
<dbReference type="GO" id="GO:0003700">
    <property type="term" value="F:DNA-binding transcription factor activity"/>
    <property type="evidence" value="ECO:0007669"/>
    <property type="project" value="InterPro"/>
</dbReference>
<evidence type="ECO:0000259" key="1">
    <source>
        <dbReference type="PROSITE" id="PS50995"/>
    </source>
</evidence>
<sequence length="144" mass="15949">MSLDLDRFLPYQLAVAAARISREFSALYRERFGISIPEWRVVAHLSQSGPVSVREIHERVDMDKSKVSRAAARLEAAGYVAKTPNPADRRLIALELTPAGHAMIEDIAPVARQFEAEVMARLGDLAEPFREGLAALAEDRPPKT</sequence>
<dbReference type="AlphaFoldDB" id="A0A1I5L584"/>
<accession>A0A1I5L584</accession>
<keyword evidence="3" id="KW-1185">Reference proteome</keyword>
<dbReference type="GO" id="GO:0006950">
    <property type="term" value="P:response to stress"/>
    <property type="evidence" value="ECO:0007669"/>
    <property type="project" value="TreeGrafter"/>
</dbReference>
<dbReference type="PANTHER" id="PTHR33164:SF57">
    <property type="entry name" value="MARR-FAMILY TRANSCRIPTIONAL REGULATOR"/>
    <property type="match status" value="1"/>
</dbReference>
<dbReference type="InterPro" id="IPR036388">
    <property type="entry name" value="WH-like_DNA-bd_sf"/>
</dbReference>
<dbReference type="SMART" id="SM00347">
    <property type="entry name" value="HTH_MARR"/>
    <property type="match status" value="1"/>
</dbReference>
<dbReference type="SUPFAM" id="SSF46785">
    <property type="entry name" value="Winged helix' DNA-binding domain"/>
    <property type="match status" value="1"/>
</dbReference>
<dbReference type="Pfam" id="PF12802">
    <property type="entry name" value="MarR_2"/>
    <property type="match status" value="1"/>
</dbReference>
<dbReference type="OrthoDB" id="8906692at2"/>
<protein>
    <submittedName>
        <fullName evidence="2">DNA-binding transcriptional regulator, MarR family</fullName>
    </submittedName>
</protein>
<proteinExistence type="predicted"/>
<feature type="domain" description="HTH marR-type" evidence="1">
    <location>
        <begin position="6"/>
        <end position="142"/>
    </location>
</feature>
<dbReference type="Proteomes" id="UP000199356">
    <property type="component" value="Unassembled WGS sequence"/>
</dbReference>
<name>A0A1I5L584_9RHOB</name>
<dbReference type="EMBL" id="FOXA01000001">
    <property type="protein sequence ID" value="SFO92480.1"/>
    <property type="molecule type" value="Genomic_DNA"/>
</dbReference>
<dbReference type="InterPro" id="IPR036390">
    <property type="entry name" value="WH_DNA-bd_sf"/>
</dbReference>
<evidence type="ECO:0000313" key="3">
    <source>
        <dbReference type="Proteomes" id="UP000199356"/>
    </source>
</evidence>
<keyword evidence="2" id="KW-0238">DNA-binding</keyword>
<reference evidence="2 3" key="1">
    <citation type="submission" date="2016-10" db="EMBL/GenBank/DDBJ databases">
        <authorList>
            <person name="de Groot N.N."/>
        </authorList>
    </citation>
    <scope>NUCLEOTIDE SEQUENCE [LARGE SCALE GENOMIC DNA]</scope>
    <source>
        <strain evidence="2 3">DSM 19547</strain>
    </source>
</reference>
<dbReference type="InterPro" id="IPR039422">
    <property type="entry name" value="MarR/SlyA-like"/>
</dbReference>
<dbReference type="Gene3D" id="1.10.10.10">
    <property type="entry name" value="Winged helix-like DNA-binding domain superfamily/Winged helix DNA-binding domain"/>
    <property type="match status" value="1"/>
</dbReference>